<feature type="domain" description="ASPIC/UnbV" evidence="2">
    <location>
        <begin position="540"/>
        <end position="608"/>
    </location>
</feature>
<keyword evidence="1" id="KW-0732">Signal</keyword>
<comment type="caution">
    <text evidence="3">The sequence shown here is derived from an EMBL/GenBank/DDBJ whole genome shotgun (WGS) entry which is preliminary data.</text>
</comment>
<dbReference type="Pfam" id="PF13517">
    <property type="entry name" value="FG-GAP_3"/>
    <property type="match status" value="4"/>
</dbReference>
<reference evidence="3 4" key="1">
    <citation type="submission" date="2019-05" db="EMBL/GenBank/DDBJ databases">
        <title>Dyadobacter AR-3-8 sp. nov., isolated from arctic soil.</title>
        <authorList>
            <person name="Chaudhary D.K."/>
        </authorList>
    </citation>
    <scope>NUCLEOTIDE SEQUENCE [LARGE SCALE GENOMIC DNA]</scope>
    <source>
        <strain evidence="3 4">AR-3-8</strain>
    </source>
</reference>
<dbReference type="PROSITE" id="PS51257">
    <property type="entry name" value="PROKAR_LIPOPROTEIN"/>
    <property type="match status" value="1"/>
</dbReference>
<dbReference type="Proteomes" id="UP000304900">
    <property type="component" value="Unassembled WGS sequence"/>
</dbReference>
<proteinExistence type="predicted"/>
<gene>
    <name evidence="3" type="ORF">FDK13_14675</name>
</gene>
<accession>A0A4U6D6K1</accession>
<dbReference type="EMBL" id="SZVO01000006">
    <property type="protein sequence ID" value="TKT91748.1"/>
    <property type="molecule type" value="Genomic_DNA"/>
</dbReference>
<dbReference type="InterPro" id="IPR011519">
    <property type="entry name" value="UnbV_ASPIC"/>
</dbReference>
<organism evidence="3 4">
    <name type="scientific">Dyadobacter frigoris</name>
    <dbReference type="NCBI Taxonomy" id="2576211"/>
    <lineage>
        <taxon>Bacteria</taxon>
        <taxon>Pseudomonadati</taxon>
        <taxon>Bacteroidota</taxon>
        <taxon>Cytophagia</taxon>
        <taxon>Cytophagales</taxon>
        <taxon>Spirosomataceae</taxon>
        <taxon>Dyadobacter</taxon>
    </lineage>
</organism>
<name>A0A4U6D6K1_9BACT</name>
<dbReference type="AlphaFoldDB" id="A0A4U6D6K1"/>
<dbReference type="InterPro" id="IPR013517">
    <property type="entry name" value="FG-GAP"/>
</dbReference>
<evidence type="ECO:0000313" key="4">
    <source>
        <dbReference type="Proteomes" id="UP000304900"/>
    </source>
</evidence>
<dbReference type="InterPro" id="IPR028994">
    <property type="entry name" value="Integrin_alpha_N"/>
</dbReference>
<evidence type="ECO:0000313" key="3">
    <source>
        <dbReference type="EMBL" id="TKT91748.1"/>
    </source>
</evidence>
<keyword evidence="4" id="KW-1185">Reference proteome</keyword>
<evidence type="ECO:0000259" key="2">
    <source>
        <dbReference type="Pfam" id="PF07593"/>
    </source>
</evidence>
<protein>
    <submittedName>
        <fullName evidence="3">RNA-binding protein</fullName>
    </submittedName>
</protein>
<evidence type="ECO:0000256" key="1">
    <source>
        <dbReference type="ARBA" id="ARBA00022729"/>
    </source>
</evidence>
<dbReference type="Gene3D" id="2.130.10.130">
    <property type="entry name" value="Integrin alpha, N-terminal"/>
    <property type="match status" value="3"/>
</dbReference>
<dbReference type="OrthoDB" id="1488345at2"/>
<dbReference type="PANTHER" id="PTHR16026:SF0">
    <property type="entry name" value="CARTILAGE ACIDIC PROTEIN 1"/>
    <property type="match status" value="1"/>
</dbReference>
<dbReference type="InterPro" id="IPR027039">
    <property type="entry name" value="Crtac1"/>
</dbReference>
<dbReference type="PANTHER" id="PTHR16026">
    <property type="entry name" value="CARTILAGE ACIDIC PROTEIN 1"/>
    <property type="match status" value="1"/>
</dbReference>
<dbReference type="Pfam" id="PF07593">
    <property type="entry name" value="UnbV_ASPIC"/>
    <property type="match status" value="1"/>
</dbReference>
<sequence length="1195" mass="133672">MSARYLLLFAFTVLLLTSCKKELKTFTLLNSDETGITFSNRIAENDTMNILSFEYVYNGGGVALGDFNNDSLPDIYFTGNSVDNKLYLNKGTNDGGLRFEDVTKKAGVGAENKWSSGVALIDINNDGLLDIYVCSTVRKVAKERENLLYVNQGFGKDKIPVFKEMGKEYGIADTTHTTNAAFLDYDNDGDLDLFLVVNEMDDNNFPNKFHEKIKDGSSKRTDRLYRNDWDSTKGHPFFTNVSKESGILIEGYGLGVNVTDVNQDGWKDIYVTNDYLTNDLLYINNGKDANGKHLGFSDMADVSFKHTSHSAMGNDIADINNDGLPDIVALDMMPATNFRKKMMTPASSYITYQNYELYHYQYQVARNTLQLNLGKMKKTDKYPVFSEIGLLSGVAETDWSWTPMVTDFDNDGFRDMIITNGFPRDITDMDFIAYRNEVGNVMSKMMMLDYIPSVKIKNFAYKNKGNLRFEDVTDAWGIELPSFSNGAAYADLDNDGDLDYVINNINDSAFVYRNNSIQLKSEESNYLRIQFKGERYNGKGIGAIAEISYGKNQKQYSENSPYRGYLSTIEPITHFGLGKIKMVDKMMITWPGGKTQILKNIKANQVLTVYEKDAKENIAPFDSKPYENGYLKDITSSLHLNYKHEEQDNIDFNVQKLLPHKLSQYGPALAVGDINGDKLDDVFIGGAMFHKGRFLVQQANGQFKTADLLPGLDGPSKNSEDMGVLLFDADLDGDLDLYVVSGSYEMQANSEALQDRLFINDGKGKFSQNITALPKFLKSGSCVKAADYDRDGDLDLFIGGRVEPGAYPKSVSSYILRNDSSNGQVKFKDVTSEIAPELVNIGLVCDVLWTDFDNDGWVDLMAAGEWMPLTFLKNEKGKFKKHSSGLENQKGLWSTLTTGDFDNDGDMDYLAGNLGLNSLNRANDAQPIGIYAKDFNKDGFFDAIPTVFYRGKDNTYKEFPYNTRDEMGKQIIQVRQRFQEYGKFSDVGIKDIFKPEELKDALVLKANWLKSSYIENLGNGQFKMHELPVEAQFAPIFGMVTEDVDGDGNLDVILCGNDFGSDVSNGRYDALNGLILKGNGKGGFNSLNFANSGYSVTGNAKAMVKLSGINDKVLSITSQNKDSLRFHEIRLVTKSYPVSTMESTALLKLKNGKTRREELNYGSSFLSQSTHRLLLPAYVLSADVIDSKGIKRKVR</sequence>
<dbReference type="SUPFAM" id="SSF69318">
    <property type="entry name" value="Integrin alpha N-terminal domain"/>
    <property type="match status" value="3"/>
</dbReference>